<dbReference type="Proteomes" id="UP000198601">
    <property type="component" value="Unassembled WGS sequence"/>
</dbReference>
<evidence type="ECO:0000313" key="1">
    <source>
        <dbReference type="EMBL" id="SCW64312.1"/>
    </source>
</evidence>
<reference evidence="2" key="1">
    <citation type="submission" date="2016-10" db="EMBL/GenBank/DDBJ databases">
        <authorList>
            <person name="Varghese N."/>
            <person name="Submissions S."/>
        </authorList>
    </citation>
    <scope>NUCLEOTIDE SEQUENCE [LARGE SCALE GENOMIC DNA]</scope>
    <source>
        <strain evidence="2">CGMCC 1.8946</strain>
    </source>
</reference>
<sequence length="39" mass="4594">MKVLTGSKNNAAIKTYEHCNYVKDDEQLLTKRLELIKRE</sequence>
<evidence type="ECO:0000313" key="2">
    <source>
        <dbReference type="Proteomes" id="UP000198601"/>
    </source>
</evidence>
<organism evidence="1 2">
    <name type="scientific">Paenibacillus tianmuensis</name>
    <dbReference type="NCBI Taxonomy" id="624147"/>
    <lineage>
        <taxon>Bacteria</taxon>
        <taxon>Bacillati</taxon>
        <taxon>Bacillota</taxon>
        <taxon>Bacilli</taxon>
        <taxon>Bacillales</taxon>
        <taxon>Paenibacillaceae</taxon>
        <taxon>Paenibacillus</taxon>
    </lineage>
</organism>
<keyword evidence="2" id="KW-1185">Reference proteome</keyword>
<protein>
    <submittedName>
        <fullName evidence="1">Uncharacterized protein</fullName>
    </submittedName>
</protein>
<proteinExistence type="predicted"/>
<gene>
    <name evidence="1" type="ORF">SAMN04487970_102326</name>
</gene>
<dbReference type="EMBL" id="FMTT01000023">
    <property type="protein sequence ID" value="SCW64312.1"/>
    <property type="molecule type" value="Genomic_DNA"/>
</dbReference>
<name>A0A1G4S4W1_9BACL</name>
<dbReference type="AlphaFoldDB" id="A0A1G4S4W1"/>
<accession>A0A1G4S4W1</accession>